<dbReference type="OrthoDB" id="6339452at2759"/>
<dbReference type="PRINTS" id="PR00722">
    <property type="entry name" value="CHYMOTRYPSIN"/>
</dbReference>
<dbReference type="Proteomes" id="UP000677054">
    <property type="component" value="Unassembled WGS sequence"/>
</dbReference>
<evidence type="ECO:0000256" key="3">
    <source>
        <dbReference type="RuleBase" id="RU363034"/>
    </source>
</evidence>
<dbReference type="InterPro" id="IPR001314">
    <property type="entry name" value="Peptidase_S1A"/>
</dbReference>
<accession>A0A7R9A587</accession>
<dbReference type="InterPro" id="IPR051487">
    <property type="entry name" value="Ser/Thr_Proteases_Immune/Dev"/>
</dbReference>
<keyword evidence="3" id="KW-0645">Protease</keyword>
<keyword evidence="3" id="KW-0720">Serine protease</keyword>
<dbReference type="InterPro" id="IPR018114">
    <property type="entry name" value="TRYPSIN_HIS"/>
</dbReference>
<dbReference type="Gene3D" id="2.40.10.10">
    <property type="entry name" value="Trypsin-like serine proteases"/>
    <property type="match status" value="3"/>
</dbReference>
<reference evidence="6" key="1">
    <citation type="submission" date="2020-11" db="EMBL/GenBank/DDBJ databases">
        <authorList>
            <person name="Tran Van P."/>
        </authorList>
    </citation>
    <scope>NUCLEOTIDE SEQUENCE</scope>
</reference>
<dbReference type="AlphaFoldDB" id="A0A7R9A587"/>
<comment type="similarity">
    <text evidence="2">Belongs to the peptidase S1 family. CLIP subfamily.</text>
</comment>
<dbReference type="PANTHER" id="PTHR24256">
    <property type="entry name" value="TRYPTASE-RELATED"/>
    <property type="match status" value="1"/>
</dbReference>
<sequence length="453" mass="49434">MTKKMISPTKCSLIVLLICSFCNFATGRRSGVIFPSHDPCPLNGGICTKIAECPGAMARLQSDPSTFRSLLCSFEYGEPLICCDRVTPSSRASTTSSPSHPKRVSQAKCEEYKAFQRGVTCEKSQKGLIVGGEAAKPYEFPHMALVGEKLSNGSIYWKCGGTLISKEWILTAGHCIDNDVPLMVRLGEHDLNDDESITYDYNVTKFLIHPRWRRRGKRILILSFPGGKTKSSILHKVRVPLMGPSDCDQVLSKYPHMKRTYPKGAKGRILCAGTGGKDSCQGDSGGPLMLPLSPASCVHTIVGIVSTGVGRQDEEQHSAKSPCSIDGAIRLRSGAFKISTYEKNLSERCEGANPVRRHRRQGFVPGSKAEHPIQSICERRLTPLALFMTFHFFLQGDSGGPLMLPLSPASCVHTIVGIVSTGVGCGNPEFPGFYTQVSSYLDWIEGIVWNTKS</sequence>
<feature type="chain" id="PRO_5036209660" description="Peptidase S1 domain-containing protein" evidence="4">
    <location>
        <begin position="28"/>
        <end position="453"/>
    </location>
</feature>
<dbReference type="PROSITE" id="PS50240">
    <property type="entry name" value="TRYPSIN_DOM"/>
    <property type="match status" value="1"/>
</dbReference>
<dbReference type="CDD" id="cd00190">
    <property type="entry name" value="Tryp_SPc"/>
    <property type="match status" value="1"/>
</dbReference>
<feature type="domain" description="Peptidase S1" evidence="5">
    <location>
        <begin position="129"/>
        <end position="449"/>
    </location>
</feature>
<evidence type="ECO:0000313" key="7">
    <source>
        <dbReference type="Proteomes" id="UP000677054"/>
    </source>
</evidence>
<dbReference type="SUPFAM" id="SSF50494">
    <property type="entry name" value="Trypsin-like serine proteases"/>
    <property type="match status" value="2"/>
</dbReference>
<dbReference type="InterPro" id="IPR043504">
    <property type="entry name" value="Peptidase_S1_PA_chymotrypsin"/>
</dbReference>
<evidence type="ECO:0000313" key="6">
    <source>
        <dbReference type="EMBL" id="CAD7248727.1"/>
    </source>
</evidence>
<dbReference type="GO" id="GO:0006508">
    <property type="term" value="P:proteolysis"/>
    <property type="evidence" value="ECO:0007669"/>
    <property type="project" value="UniProtKB-KW"/>
</dbReference>
<evidence type="ECO:0000256" key="1">
    <source>
        <dbReference type="ARBA" id="ARBA00023157"/>
    </source>
</evidence>
<keyword evidence="7" id="KW-1185">Reference proteome</keyword>
<dbReference type="EMBL" id="LR901485">
    <property type="protein sequence ID" value="CAD7248727.1"/>
    <property type="molecule type" value="Genomic_DNA"/>
</dbReference>
<evidence type="ECO:0000256" key="4">
    <source>
        <dbReference type="SAM" id="SignalP"/>
    </source>
</evidence>
<dbReference type="GO" id="GO:0004252">
    <property type="term" value="F:serine-type endopeptidase activity"/>
    <property type="evidence" value="ECO:0007669"/>
    <property type="project" value="InterPro"/>
</dbReference>
<organism evidence="6">
    <name type="scientific">Darwinula stevensoni</name>
    <dbReference type="NCBI Taxonomy" id="69355"/>
    <lineage>
        <taxon>Eukaryota</taxon>
        <taxon>Metazoa</taxon>
        <taxon>Ecdysozoa</taxon>
        <taxon>Arthropoda</taxon>
        <taxon>Crustacea</taxon>
        <taxon>Oligostraca</taxon>
        <taxon>Ostracoda</taxon>
        <taxon>Podocopa</taxon>
        <taxon>Podocopida</taxon>
        <taxon>Darwinulocopina</taxon>
        <taxon>Darwinuloidea</taxon>
        <taxon>Darwinulidae</taxon>
        <taxon>Darwinula</taxon>
    </lineage>
</organism>
<proteinExistence type="inferred from homology"/>
<keyword evidence="1" id="KW-1015">Disulfide bond</keyword>
<evidence type="ECO:0000259" key="5">
    <source>
        <dbReference type="PROSITE" id="PS50240"/>
    </source>
</evidence>
<name>A0A7R9A587_9CRUS</name>
<keyword evidence="3" id="KW-0378">Hydrolase</keyword>
<evidence type="ECO:0000256" key="2">
    <source>
        <dbReference type="ARBA" id="ARBA00024195"/>
    </source>
</evidence>
<dbReference type="InterPro" id="IPR033116">
    <property type="entry name" value="TRYPSIN_SER"/>
</dbReference>
<dbReference type="EMBL" id="CAJPEV010001968">
    <property type="protein sequence ID" value="CAG0895114.1"/>
    <property type="molecule type" value="Genomic_DNA"/>
</dbReference>
<feature type="signal peptide" evidence="4">
    <location>
        <begin position="1"/>
        <end position="27"/>
    </location>
</feature>
<dbReference type="InterPro" id="IPR001254">
    <property type="entry name" value="Trypsin_dom"/>
</dbReference>
<dbReference type="SMART" id="SM00020">
    <property type="entry name" value="Tryp_SPc"/>
    <property type="match status" value="1"/>
</dbReference>
<keyword evidence="4" id="KW-0732">Signal</keyword>
<dbReference type="Pfam" id="PF00089">
    <property type="entry name" value="Trypsin"/>
    <property type="match status" value="3"/>
</dbReference>
<dbReference type="InterPro" id="IPR009003">
    <property type="entry name" value="Peptidase_S1_PA"/>
</dbReference>
<dbReference type="PROSITE" id="PS00134">
    <property type="entry name" value="TRYPSIN_HIS"/>
    <property type="match status" value="1"/>
</dbReference>
<dbReference type="PROSITE" id="PS00135">
    <property type="entry name" value="TRYPSIN_SER"/>
    <property type="match status" value="1"/>
</dbReference>
<protein>
    <recommendedName>
        <fullName evidence="5">Peptidase S1 domain-containing protein</fullName>
    </recommendedName>
</protein>
<gene>
    <name evidence="6" type="ORF">DSTB1V02_LOCUS8536</name>
</gene>